<keyword evidence="4" id="KW-0904">Protein phosphatase</keyword>
<dbReference type="PROSITE" id="PS50056">
    <property type="entry name" value="TYR_PHOSPHATASE_2"/>
    <property type="match status" value="1"/>
</dbReference>
<dbReference type="CDD" id="cd14498">
    <property type="entry name" value="DSP"/>
    <property type="match status" value="1"/>
</dbReference>
<comment type="similarity">
    <text evidence="1">Belongs to the protein-tyrosine phosphatase family. Non-receptor class dual specificity subfamily.</text>
</comment>
<dbReference type="PANTHER" id="PTHR10159">
    <property type="entry name" value="DUAL SPECIFICITY PROTEIN PHOSPHATASE"/>
    <property type="match status" value="1"/>
</dbReference>
<dbReference type="GO" id="GO:0005737">
    <property type="term" value="C:cytoplasm"/>
    <property type="evidence" value="ECO:0007669"/>
    <property type="project" value="TreeGrafter"/>
</dbReference>
<dbReference type="InterPro" id="IPR000340">
    <property type="entry name" value="Dual-sp_phosphatase_cat-dom"/>
</dbReference>
<organism evidence="8">
    <name type="scientific">Chromera velia CCMP2878</name>
    <dbReference type="NCBI Taxonomy" id="1169474"/>
    <lineage>
        <taxon>Eukaryota</taxon>
        <taxon>Sar</taxon>
        <taxon>Alveolata</taxon>
        <taxon>Colpodellida</taxon>
        <taxon>Chromeraceae</taxon>
        <taxon>Chromera</taxon>
    </lineage>
</organism>
<dbReference type="SMART" id="SM00195">
    <property type="entry name" value="DSPc"/>
    <property type="match status" value="1"/>
</dbReference>
<dbReference type="PANTHER" id="PTHR10159:SF519">
    <property type="entry name" value="DUAL SPECIFICITY PROTEIN PHOSPHATASE MPK3"/>
    <property type="match status" value="1"/>
</dbReference>
<dbReference type="InterPro" id="IPR000387">
    <property type="entry name" value="Tyr_Pase_dom"/>
</dbReference>
<dbReference type="EMBL" id="CDMZ01005435">
    <property type="protein sequence ID" value="CEM52934.1"/>
    <property type="molecule type" value="Genomic_DNA"/>
</dbReference>
<evidence type="ECO:0000259" key="6">
    <source>
        <dbReference type="PROSITE" id="PS50054"/>
    </source>
</evidence>
<dbReference type="Gene3D" id="3.90.190.10">
    <property type="entry name" value="Protein tyrosine phosphatase superfamily"/>
    <property type="match status" value="1"/>
</dbReference>
<evidence type="ECO:0000256" key="5">
    <source>
        <dbReference type="SAM" id="MobiDB-lite"/>
    </source>
</evidence>
<accession>A0A0G4I7F9</accession>
<feature type="domain" description="Tyrosine-protein phosphatase" evidence="6">
    <location>
        <begin position="57"/>
        <end position="206"/>
    </location>
</feature>
<evidence type="ECO:0000313" key="8">
    <source>
        <dbReference type="EMBL" id="CEM52934.1"/>
    </source>
</evidence>
<dbReference type="InterPro" id="IPR020422">
    <property type="entry name" value="TYR_PHOSPHATASE_DUAL_dom"/>
</dbReference>
<sequence>MSKMSACLADGRKEETQGTPIDDVRAILSAPDPEAWHQCSWADRIELPGTRVQQDFRGSGGRAVVYLGNSTAASQSDWLKKHRIKRILNCAGNMKVSEKHRKTYASHGIEVMSMTGLLDREDCPIFPFFAEGIRFIQESVEAGKPLLVNCQQGMSRSASILAAYLIEKHDMSLVEALFHLRRMRGIVHPNRGFLRDLIKFDIQKRGKTSIPYEVLDEELVGDSEAIERLRKESNKPTEAVLEESGKAPTGSKSSTSTQQTVAEADLGHRRSDLGQAKPQETKPGMPAAAEAAGCCDTQRPKSLLKDARPPV</sequence>
<feature type="compositionally biased region" description="Low complexity" evidence="5">
    <location>
        <begin position="249"/>
        <end position="260"/>
    </location>
</feature>
<proteinExistence type="inferred from homology"/>
<feature type="region of interest" description="Disordered" evidence="5">
    <location>
        <begin position="229"/>
        <end position="311"/>
    </location>
</feature>
<name>A0A0G4I7F9_9ALVE</name>
<dbReference type="VEuPathDB" id="CryptoDB:Cvel_11616"/>
<feature type="region of interest" description="Disordered" evidence="5">
    <location>
        <begin position="1"/>
        <end position="22"/>
    </location>
</feature>
<dbReference type="PROSITE" id="PS50054">
    <property type="entry name" value="TYR_PHOSPHATASE_DUAL"/>
    <property type="match status" value="1"/>
</dbReference>
<gene>
    <name evidence="8" type="ORF">Cvel_11616</name>
</gene>
<dbReference type="EC" id="3.1.3.48" evidence="2"/>
<evidence type="ECO:0000256" key="4">
    <source>
        <dbReference type="ARBA" id="ARBA00022912"/>
    </source>
</evidence>
<dbReference type="Pfam" id="PF00782">
    <property type="entry name" value="DSPc"/>
    <property type="match status" value="1"/>
</dbReference>
<reference evidence="8" key="1">
    <citation type="submission" date="2014-11" db="EMBL/GenBank/DDBJ databases">
        <authorList>
            <person name="Otto D Thomas"/>
            <person name="Naeem Raeece"/>
        </authorList>
    </citation>
    <scope>NUCLEOTIDE SEQUENCE</scope>
</reference>
<dbReference type="InterPro" id="IPR029021">
    <property type="entry name" value="Prot-tyrosine_phosphatase-like"/>
</dbReference>
<dbReference type="GO" id="GO:0004725">
    <property type="term" value="F:protein tyrosine phosphatase activity"/>
    <property type="evidence" value="ECO:0007669"/>
    <property type="project" value="UniProtKB-EC"/>
</dbReference>
<protein>
    <recommendedName>
        <fullName evidence="2">protein-tyrosine-phosphatase</fullName>
        <ecNumber evidence="2">3.1.3.48</ecNumber>
    </recommendedName>
</protein>
<dbReference type="PhylomeDB" id="A0A0G4I7F9"/>
<evidence type="ECO:0000259" key="7">
    <source>
        <dbReference type="PROSITE" id="PS50056"/>
    </source>
</evidence>
<dbReference type="GO" id="GO:0043409">
    <property type="term" value="P:negative regulation of MAPK cascade"/>
    <property type="evidence" value="ECO:0007669"/>
    <property type="project" value="TreeGrafter"/>
</dbReference>
<keyword evidence="3" id="KW-0378">Hydrolase</keyword>
<evidence type="ECO:0000256" key="3">
    <source>
        <dbReference type="ARBA" id="ARBA00022801"/>
    </source>
</evidence>
<feature type="domain" description="Tyrosine specific protein phosphatases" evidence="7">
    <location>
        <begin position="127"/>
        <end position="184"/>
    </location>
</feature>
<dbReference type="AlphaFoldDB" id="A0A0G4I7F9"/>
<evidence type="ECO:0000256" key="2">
    <source>
        <dbReference type="ARBA" id="ARBA00013064"/>
    </source>
</evidence>
<dbReference type="SUPFAM" id="SSF52799">
    <property type="entry name" value="(Phosphotyrosine protein) phosphatases II"/>
    <property type="match status" value="1"/>
</dbReference>
<evidence type="ECO:0000256" key="1">
    <source>
        <dbReference type="ARBA" id="ARBA00008601"/>
    </source>
</evidence>